<accession>A0A561TT46</accession>
<keyword evidence="3" id="KW-1185">Reference proteome</keyword>
<proteinExistence type="predicted"/>
<sequence length="68" mass="7260">MNSNEPSALNWRTSSYSSANGQCIEVATAAGAVATRDSKDPDGPALTFPAVEWLGFIENVKARSFPRT</sequence>
<dbReference type="Pfam" id="PF04149">
    <property type="entry name" value="DUF397"/>
    <property type="match status" value="1"/>
</dbReference>
<dbReference type="Proteomes" id="UP000317940">
    <property type="component" value="Unassembled WGS sequence"/>
</dbReference>
<dbReference type="InterPro" id="IPR007278">
    <property type="entry name" value="DUF397"/>
</dbReference>
<comment type="caution">
    <text evidence="2">The sequence shown here is derived from an EMBL/GenBank/DDBJ whole genome shotgun (WGS) entry which is preliminary data.</text>
</comment>
<reference evidence="2 3" key="1">
    <citation type="submission" date="2019-06" db="EMBL/GenBank/DDBJ databases">
        <title>Sequencing the genomes of 1000 actinobacteria strains.</title>
        <authorList>
            <person name="Klenk H.-P."/>
        </authorList>
    </citation>
    <scope>NUCLEOTIDE SEQUENCE [LARGE SCALE GENOMIC DNA]</scope>
    <source>
        <strain evidence="2 3">DSM 44826</strain>
    </source>
</reference>
<feature type="domain" description="DUF397" evidence="1">
    <location>
        <begin position="9"/>
        <end position="61"/>
    </location>
</feature>
<evidence type="ECO:0000313" key="2">
    <source>
        <dbReference type="EMBL" id="TWF90270.1"/>
    </source>
</evidence>
<dbReference type="EMBL" id="VIWT01000003">
    <property type="protein sequence ID" value="TWF90270.1"/>
    <property type="molecule type" value="Genomic_DNA"/>
</dbReference>
<evidence type="ECO:0000259" key="1">
    <source>
        <dbReference type="Pfam" id="PF04149"/>
    </source>
</evidence>
<protein>
    <submittedName>
        <fullName evidence="2">Uncharacterized protein DUF397</fullName>
    </submittedName>
</protein>
<evidence type="ECO:0000313" key="3">
    <source>
        <dbReference type="Proteomes" id="UP000317940"/>
    </source>
</evidence>
<dbReference type="AlphaFoldDB" id="A0A561TT46"/>
<dbReference type="OrthoDB" id="4570646at2"/>
<gene>
    <name evidence="2" type="ORF">FHX73_13314</name>
</gene>
<organism evidence="2 3">
    <name type="scientific">Kitasatospora viridis</name>
    <dbReference type="NCBI Taxonomy" id="281105"/>
    <lineage>
        <taxon>Bacteria</taxon>
        <taxon>Bacillati</taxon>
        <taxon>Actinomycetota</taxon>
        <taxon>Actinomycetes</taxon>
        <taxon>Kitasatosporales</taxon>
        <taxon>Streptomycetaceae</taxon>
        <taxon>Kitasatospora</taxon>
    </lineage>
</organism>
<name>A0A561TT46_9ACTN</name>
<dbReference type="RefSeq" id="WP_145909484.1">
    <property type="nucleotide sequence ID" value="NZ_BAAAMZ010000001.1"/>
</dbReference>